<dbReference type="Gene3D" id="3.90.76.10">
    <property type="entry name" value="Dipeptide-binding Protein, Domain 1"/>
    <property type="match status" value="1"/>
</dbReference>
<evidence type="ECO:0000256" key="5">
    <source>
        <dbReference type="SAM" id="MobiDB-lite"/>
    </source>
</evidence>
<reference evidence="7" key="1">
    <citation type="submission" date="2019-08" db="EMBL/GenBank/DDBJ databases">
        <authorList>
            <person name="Kucharzyk K."/>
            <person name="Murdoch R.W."/>
            <person name="Higgins S."/>
            <person name="Loffler F."/>
        </authorList>
    </citation>
    <scope>NUCLEOTIDE SEQUENCE</scope>
</reference>
<dbReference type="Gene3D" id="3.10.105.10">
    <property type="entry name" value="Dipeptide-binding Protein, Domain 3"/>
    <property type="match status" value="1"/>
</dbReference>
<dbReference type="EMBL" id="VSSQ01000382">
    <property type="protein sequence ID" value="MPL93149.1"/>
    <property type="molecule type" value="Genomic_DNA"/>
</dbReference>
<dbReference type="PANTHER" id="PTHR30290">
    <property type="entry name" value="PERIPLASMIC BINDING COMPONENT OF ABC TRANSPORTER"/>
    <property type="match status" value="1"/>
</dbReference>
<proteinExistence type="inferred from homology"/>
<dbReference type="GO" id="GO:1904680">
    <property type="term" value="F:peptide transmembrane transporter activity"/>
    <property type="evidence" value="ECO:0007669"/>
    <property type="project" value="TreeGrafter"/>
</dbReference>
<organism evidence="7">
    <name type="scientific">bioreactor metagenome</name>
    <dbReference type="NCBI Taxonomy" id="1076179"/>
    <lineage>
        <taxon>unclassified sequences</taxon>
        <taxon>metagenomes</taxon>
        <taxon>ecological metagenomes</taxon>
    </lineage>
</organism>
<feature type="compositionally biased region" description="Polar residues" evidence="5">
    <location>
        <begin position="49"/>
        <end position="58"/>
    </location>
</feature>
<accession>A0A644VP26</accession>
<feature type="domain" description="Solute-binding protein family 5" evidence="6">
    <location>
        <begin position="91"/>
        <end position="454"/>
    </location>
</feature>
<dbReference type="GO" id="GO:0015833">
    <property type="term" value="P:peptide transport"/>
    <property type="evidence" value="ECO:0007669"/>
    <property type="project" value="TreeGrafter"/>
</dbReference>
<dbReference type="Gene3D" id="3.40.190.10">
    <property type="entry name" value="Periplasmic binding protein-like II"/>
    <property type="match status" value="1"/>
</dbReference>
<keyword evidence="4" id="KW-0732">Signal</keyword>
<protein>
    <submittedName>
        <fullName evidence="7">Putative D,D-dipeptide-binding periplasmic protein DdpA</fullName>
    </submittedName>
</protein>
<evidence type="ECO:0000256" key="4">
    <source>
        <dbReference type="ARBA" id="ARBA00022729"/>
    </source>
</evidence>
<dbReference type="SUPFAM" id="SSF53850">
    <property type="entry name" value="Periplasmic binding protein-like II"/>
    <property type="match status" value="1"/>
</dbReference>
<feature type="compositionally biased region" description="Low complexity" evidence="5">
    <location>
        <begin position="31"/>
        <end position="48"/>
    </location>
</feature>
<feature type="region of interest" description="Disordered" evidence="5">
    <location>
        <begin position="31"/>
        <end position="64"/>
    </location>
</feature>
<dbReference type="InterPro" id="IPR000914">
    <property type="entry name" value="SBP_5_dom"/>
</dbReference>
<dbReference type="InterPro" id="IPR039424">
    <property type="entry name" value="SBP_5"/>
</dbReference>
<evidence type="ECO:0000256" key="1">
    <source>
        <dbReference type="ARBA" id="ARBA00004196"/>
    </source>
</evidence>
<dbReference type="PROSITE" id="PS51257">
    <property type="entry name" value="PROKAR_LIPOPROTEIN"/>
    <property type="match status" value="1"/>
</dbReference>
<dbReference type="InterPro" id="IPR030678">
    <property type="entry name" value="Peptide/Ni-bd"/>
</dbReference>
<evidence type="ECO:0000259" key="6">
    <source>
        <dbReference type="Pfam" id="PF00496"/>
    </source>
</evidence>
<sequence length="551" mass="59982">MKRTLKRVLCGVLAITMLLALAACGGGSASTPAASSSPSASAAPKATTLRGTCTSTPETVDPARGSGENDLLVYVNLYECLVVPNEKDGSPEAQLAESWQASADGLTYTFKLKQNVTFADGTPMTAKDVKYSFDRMMTIGEGFSYVLKDILAETTVVDDHTVTFKLSKTFGPFVTALTCFRIVNSTLVQANTKSSGSYGANGDYGTEYLLSNSAGSGPYVMTTFSVHEKMVMTKNEKYWGGVSASAPSTVEIQELTEASTTKMLLSSGKVDFVHGHQDSTTIASLTATSGIKEADLPEAGLNYFMINTKKAPTDDVHIRKALSYACNYDQMKQILGGAPDASGPVPTNLFGYVDDFTGYTYDLTKAKEEVAQSKYASNLADYPIQLDYIQGNGDTGKLVYLLASDLESLGFKVTINETPWVQFCNNEADISTSPNVTNLYCTANYPEAGSILEYKYASWTTGNWNQNEWLQDKKFDDMLNDALSTVDDSARVTKYGEIQKYLVEDVVPSIYTCASVVKPLYNSNVFEWRGYTGNIHAASEYNFYYADFIMK</sequence>
<dbReference type="PIRSF" id="PIRSF002741">
    <property type="entry name" value="MppA"/>
    <property type="match status" value="1"/>
</dbReference>
<comment type="subcellular location">
    <subcellularLocation>
        <location evidence="1">Cell envelope</location>
    </subcellularLocation>
</comment>
<gene>
    <name evidence="7" type="primary">ddpA_3</name>
    <name evidence="7" type="ORF">SDC9_39275</name>
</gene>
<dbReference type="GO" id="GO:0043190">
    <property type="term" value="C:ATP-binding cassette (ABC) transporter complex"/>
    <property type="evidence" value="ECO:0007669"/>
    <property type="project" value="InterPro"/>
</dbReference>
<comment type="similarity">
    <text evidence="2">Belongs to the bacterial solute-binding protein 5 family.</text>
</comment>
<evidence type="ECO:0000256" key="2">
    <source>
        <dbReference type="ARBA" id="ARBA00005695"/>
    </source>
</evidence>
<dbReference type="CDD" id="cd08512">
    <property type="entry name" value="PBP2_NikA_DppA_OppA_like_7"/>
    <property type="match status" value="1"/>
</dbReference>
<evidence type="ECO:0000256" key="3">
    <source>
        <dbReference type="ARBA" id="ARBA00022448"/>
    </source>
</evidence>
<dbReference type="GO" id="GO:0030313">
    <property type="term" value="C:cell envelope"/>
    <property type="evidence" value="ECO:0007669"/>
    <property type="project" value="UniProtKB-SubCell"/>
</dbReference>
<evidence type="ECO:0000313" key="7">
    <source>
        <dbReference type="EMBL" id="MPL93149.1"/>
    </source>
</evidence>
<dbReference type="PANTHER" id="PTHR30290:SF10">
    <property type="entry name" value="PERIPLASMIC OLIGOPEPTIDE-BINDING PROTEIN-RELATED"/>
    <property type="match status" value="1"/>
</dbReference>
<comment type="caution">
    <text evidence="7">The sequence shown here is derived from an EMBL/GenBank/DDBJ whole genome shotgun (WGS) entry which is preliminary data.</text>
</comment>
<name>A0A644VP26_9ZZZZ</name>
<dbReference type="AlphaFoldDB" id="A0A644VP26"/>
<keyword evidence="3" id="KW-0813">Transport</keyword>
<dbReference type="GO" id="GO:0042597">
    <property type="term" value="C:periplasmic space"/>
    <property type="evidence" value="ECO:0007669"/>
    <property type="project" value="UniProtKB-ARBA"/>
</dbReference>
<dbReference type="Pfam" id="PF00496">
    <property type="entry name" value="SBP_bac_5"/>
    <property type="match status" value="1"/>
</dbReference>